<reference evidence="1" key="1">
    <citation type="journal article" date="2015" name="Nature">
        <title>Complex archaea that bridge the gap between prokaryotes and eukaryotes.</title>
        <authorList>
            <person name="Spang A."/>
            <person name="Saw J.H."/>
            <person name="Jorgensen S.L."/>
            <person name="Zaremba-Niedzwiedzka K."/>
            <person name="Martijn J."/>
            <person name="Lind A.E."/>
            <person name="van Eijk R."/>
            <person name="Schleper C."/>
            <person name="Guy L."/>
            <person name="Ettema T.J."/>
        </authorList>
    </citation>
    <scope>NUCLEOTIDE SEQUENCE</scope>
</reference>
<comment type="caution">
    <text evidence="1">The sequence shown here is derived from an EMBL/GenBank/DDBJ whole genome shotgun (WGS) entry which is preliminary data.</text>
</comment>
<dbReference type="AlphaFoldDB" id="A0A0F8XLL7"/>
<dbReference type="EMBL" id="LAZR01062218">
    <property type="protein sequence ID" value="KKK61985.1"/>
    <property type="molecule type" value="Genomic_DNA"/>
</dbReference>
<feature type="non-terminal residue" evidence="1">
    <location>
        <position position="78"/>
    </location>
</feature>
<organism evidence="1">
    <name type="scientific">marine sediment metagenome</name>
    <dbReference type="NCBI Taxonomy" id="412755"/>
    <lineage>
        <taxon>unclassified sequences</taxon>
        <taxon>metagenomes</taxon>
        <taxon>ecological metagenomes</taxon>
    </lineage>
</organism>
<protein>
    <submittedName>
        <fullName evidence="1">Uncharacterized protein</fullName>
    </submittedName>
</protein>
<gene>
    <name evidence="1" type="ORF">LCGC14_3008850</name>
</gene>
<name>A0A0F8XLL7_9ZZZZ</name>
<proteinExistence type="predicted"/>
<sequence>MSSVIDKQTRDLINRLNKADQDILKLKASINKILNKSTSLVATGSFGAEPSNSHAALSGVLGNGSTHLSENEANIVDN</sequence>
<accession>A0A0F8XLL7</accession>
<evidence type="ECO:0000313" key="1">
    <source>
        <dbReference type="EMBL" id="KKK61985.1"/>
    </source>
</evidence>